<reference evidence="1 2" key="1">
    <citation type="journal article" date="2023" name="Life. Sci Alliance">
        <title>Evolutionary insights into 3D genome organization and epigenetic landscape of Vigna mungo.</title>
        <authorList>
            <person name="Junaid A."/>
            <person name="Singh B."/>
            <person name="Bhatia S."/>
        </authorList>
    </citation>
    <scope>NUCLEOTIDE SEQUENCE [LARGE SCALE GENOMIC DNA]</scope>
    <source>
        <strain evidence="1">Urdbean</strain>
    </source>
</reference>
<protein>
    <submittedName>
        <fullName evidence="1">Uncharacterized protein</fullName>
    </submittedName>
</protein>
<keyword evidence="2" id="KW-1185">Reference proteome</keyword>
<dbReference type="AlphaFoldDB" id="A0AAQ3RKB4"/>
<evidence type="ECO:0000313" key="2">
    <source>
        <dbReference type="Proteomes" id="UP001374535"/>
    </source>
</evidence>
<dbReference type="PANTHER" id="PTHR48448">
    <property type="entry name" value="MUTL PROTEIN ISOFORM 1"/>
    <property type="match status" value="1"/>
</dbReference>
<dbReference type="Proteomes" id="UP001374535">
    <property type="component" value="Chromosome 9"/>
</dbReference>
<organism evidence="1 2">
    <name type="scientific">Vigna mungo</name>
    <name type="common">Black gram</name>
    <name type="synonym">Phaseolus mungo</name>
    <dbReference type="NCBI Taxonomy" id="3915"/>
    <lineage>
        <taxon>Eukaryota</taxon>
        <taxon>Viridiplantae</taxon>
        <taxon>Streptophyta</taxon>
        <taxon>Embryophyta</taxon>
        <taxon>Tracheophyta</taxon>
        <taxon>Spermatophyta</taxon>
        <taxon>Magnoliopsida</taxon>
        <taxon>eudicotyledons</taxon>
        <taxon>Gunneridae</taxon>
        <taxon>Pentapetalae</taxon>
        <taxon>rosids</taxon>
        <taxon>fabids</taxon>
        <taxon>Fabales</taxon>
        <taxon>Fabaceae</taxon>
        <taxon>Papilionoideae</taxon>
        <taxon>50 kb inversion clade</taxon>
        <taxon>NPAAA clade</taxon>
        <taxon>indigoferoid/millettioid clade</taxon>
        <taxon>Phaseoleae</taxon>
        <taxon>Vigna</taxon>
    </lineage>
</organism>
<dbReference type="PANTHER" id="PTHR48448:SF1">
    <property type="entry name" value="MUTL PROTEIN ISOFORM 1"/>
    <property type="match status" value="1"/>
</dbReference>
<dbReference type="EMBL" id="CP144692">
    <property type="protein sequence ID" value="WVY97286.1"/>
    <property type="molecule type" value="Genomic_DNA"/>
</dbReference>
<gene>
    <name evidence="1" type="ORF">V8G54_029437</name>
</gene>
<name>A0AAQ3RKB4_VIGMU</name>
<evidence type="ECO:0000313" key="1">
    <source>
        <dbReference type="EMBL" id="WVY97286.1"/>
    </source>
</evidence>
<accession>A0AAQ3RKB4</accession>
<sequence>MVGIESTLVWRAFLCPQIVSWSLRGRWWKFMKSCDAMEFKVIYIFCEGNSCANKLANLRIDKRHEFWFPPSPTPPPPPPPLFRISYSARGYCINMVLETMKTYSSEDCLTEEAIVTKLRTCKWGEFGEGGLLWGECSSRHFEWFDGNPLSHLLVKVKELYGLGDEVNFRNATVSSGHRARPLTLGTSTQIGAIQTDGIPSLLKVLLPLSCNGLPVL</sequence>
<proteinExistence type="predicted"/>
<dbReference type="InterPro" id="IPR053276">
    <property type="entry name" value="MtDNA_mismatch_repair_MutS"/>
</dbReference>